<dbReference type="Gene3D" id="3.60.15.30">
    <property type="entry name" value="Metallo-beta-lactamase domain"/>
    <property type="match status" value="1"/>
</dbReference>
<evidence type="ECO:0000256" key="1">
    <source>
        <dbReference type="ARBA" id="ARBA00022723"/>
    </source>
</evidence>
<evidence type="ECO:0000256" key="3">
    <source>
        <dbReference type="ARBA" id="ARBA00022833"/>
    </source>
</evidence>
<dbReference type="CDD" id="cd07710">
    <property type="entry name" value="arylsulfatase_Sdsa1-like_MBL-fold"/>
    <property type="match status" value="1"/>
</dbReference>
<evidence type="ECO:0000259" key="5">
    <source>
        <dbReference type="SMART" id="SM00849"/>
    </source>
</evidence>
<dbReference type="InterPro" id="IPR029228">
    <property type="entry name" value="Alkyl_sulf_dimr"/>
</dbReference>
<keyword evidence="2" id="KW-0378">Hydrolase</keyword>
<evidence type="ECO:0000313" key="7">
    <source>
        <dbReference type="Proteomes" id="UP001165685"/>
    </source>
</evidence>
<dbReference type="RefSeq" id="WP_270677968.1">
    <property type="nucleotide sequence ID" value="NZ_JAQFWP010000019.1"/>
</dbReference>
<organism evidence="6 7">
    <name type="scientific">Nocardiopsis suaedae</name>
    <dbReference type="NCBI Taxonomy" id="3018444"/>
    <lineage>
        <taxon>Bacteria</taxon>
        <taxon>Bacillati</taxon>
        <taxon>Actinomycetota</taxon>
        <taxon>Actinomycetes</taxon>
        <taxon>Streptosporangiales</taxon>
        <taxon>Nocardiopsidaceae</taxon>
        <taxon>Nocardiopsis</taxon>
    </lineage>
</organism>
<dbReference type="Gene3D" id="1.25.40.880">
    <property type="entry name" value="Alkyl sulfatase, dimerisation domain"/>
    <property type="match status" value="1"/>
</dbReference>
<comment type="caution">
    <text evidence="6">The sequence shown here is derived from an EMBL/GenBank/DDBJ whole genome shotgun (WGS) entry which is preliminary data.</text>
</comment>
<dbReference type="PANTHER" id="PTHR43223">
    <property type="entry name" value="ALKYL/ARYL-SULFATASE"/>
    <property type="match status" value="1"/>
</dbReference>
<dbReference type="SUPFAM" id="SSF56281">
    <property type="entry name" value="Metallo-hydrolase/oxidoreductase"/>
    <property type="match status" value="1"/>
</dbReference>
<dbReference type="InterPro" id="IPR001279">
    <property type="entry name" value="Metallo-B-lactamas"/>
</dbReference>
<accession>A0ABT4TLR0</accession>
<protein>
    <submittedName>
        <fullName evidence="6">MBL fold metallo-hydrolase</fullName>
    </submittedName>
</protein>
<dbReference type="Pfam" id="PF00753">
    <property type="entry name" value="Lactamase_B"/>
    <property type="match status" value="1"/>
</dbReference>
<gene>
    <name evidence="6" type="ORF">O4U47_12385</name>
</gene>
<dbReference type="PANTHER" id="PTHR43223:SF1">
    <property type="entry name" value="ALKYL_ARYL-SULFATASE BDS1"/>
    <property type="match status" value="1"/>
</dbReference>
<dbReference type="InterPro" id="IPR044097">
    <property type="entry name" value="Bds1/SdsA1_MBL-fold"/>
</dbReference>
<sequence>MTHLDYGDRGDFENADRGFIAALTPGIVKDGQGNTVWDNDVFSSFLDRECPSSANPSLWRQSQLCAKQGLYEVTDGIYQVRGLDLSNMTLVEGDTGVIVIDPLVSNETAAAALALYREHRGERPVTGMVYTHSHIDHFGGAEGIVPPGNPDGVPILAPEGFTEHAIAENVYAGTAMSRRGMYHTGATLERSPEGMIGTGLGQTASTGSVSLVPPTVDVTRTGQEETVDGVRIVFQVTPGTEAPAEMNFHFPGKRALCMAENASHTMHNILTLRGALVRDARVWSRYLDEAITLFAGASDVAFASHHWPTWGTGAITRHLSEQRDLYAYMHDQTLRMLNQGMTGPEIAERIELPPALASAWHARGYYGSLSHNVKAVYQRYMGWFDGNPAHLWEHPPTEQARRYVDCMGGTARVVELAADYTSKGDLRFAATLLDHAVFADPDDAGAKSALAGVYQSLGEGAESGTWRNFYLTGAKELREGVTPNPFGFSGGMAAGLSAEQVFDSMAVRVNGPKAWDEDLSVSWTITDTGERYRMTLSNGALTHRAEPEGAPPADLAVALAKPRLLALLTGGGADGVAFDGDRSVLVRLQQVMDRPDPDFPIVTP</sequence>
<dbReference type="Gene3D" id="3.30.1050.10">
    <property type="entry name" value="SCP2 sterol-binding domain"/>
    <property type="match status" value="1"/>
</dbReference>
<dbReference type="SUPFAM" id="SSF55718">
    <property type="entry name" value="SCP-like"/>
    <property type="match status" value="1"/>
</dbReference>
<comment type="similarity">
    <text evidence="4">Belongs to the metallo-beta-lactamase superfamily. Type III sulfatase family.</text>
</comment>
<proteinExistence type="inferred from homology"/>
<keyword evidence="7" id="KW-1185">Reference proteome</keyword>
<dbReference type="Pfam" id="PF14864">
    <property type="entry name" value="Alkyl_sulf_C"/>
    <property type="match status" value="1"/>
</dbReference>
<evidence type="ECO:0000313" key="6">
    <source>
        <dbReference type="EMBL" id="MDA2805311.1"/>
    </source>
</evidence>
<dbReference type="SMART" id="SM00849">
    <property type="entry name" value="Lactamase_B"/>
    <property type="match status" value="1"/>
</dbReference>
<dbReference type="InterPro" id="IPR052195">
    <property type="entry name" value="Bact_Alkyl/Aryl-Sulfatase"/>
</dbReference>
<evidence type="ECO:0000256" key="4">
    <source>
        <dbReference type="ARBA" id="ARBA00033751"/>
    </source>
</evidence>
<dbReference type="EMBL" id="JAQFWP010000019">
    <property type="protein sequence ID" value="MDA2805311.1"/>
    <property type="molecule type" value="Genomic_DNA"/>
</dbReference>
<dbReference type="InterPro" id="IPR038536">
    <property type="entry name" value="Alkyl/aryl-sulf_dimr_sf"/>
</dbReference>
<feature type="domain" description="Metallo-beta-lactamase" evidence="5">
    <location>
        <begin position="85"/>
        <end position="305"/>
    </location>
</feature>
<dbReference type="InterPro" id="IPR029229">
    <property type="entry name" value="Alkyl_sulf_C"/>
</dbReference>
<keyword evidence="1" id="KW-0479">Metal-binding</keyword>
<dbReference type="InterPro" id="IPR036527">
    <property type="entry name" value="SCP2_sterol-bd_dom_sf"/>
</dbReference>
<dbReference type="Proteomes" id="UP001165685">
    <property type="component" value="Unassembled WGS sequence"/>
</dbReference>
<reference evidence="6" key="1">
    <citation type="submission" date="2023-01" db="EMBL/GenBank/DDBJ databases">
        <title>Draft genome sequence of Nocardiopsis sp. LSu2-4 isolated from halophytes.</title>
        <authorList>
            <person name="Duangmal K."/>
            <person name="Chantavorakit T."/>
        </authorList>
    </citation>
    <scope>NUCLEOTIDE SEQUENCE</scope>
    <source>
        <strain evidence="6">LSu2-4</strain>
    </source>
</reference>
<evidence type="ECO:0000256" key="2">
    <source>
        <dbReference type="ARBA" id="ARBA00022801"/>
    </source>
</evidence>
<keyword evidence="3" id="KW-0862">Zinc</keyword>
<name>A0ABT4TLR0_9ACTN</name>
<dbReference type="InterPro" id="IPR036866">
    <property type="entry name" value="RibonucZ/Hydroxyglut_hydro"/>
</dbReference>
<dbReference type="Pfam" id="PF14863">
    <property type="entry name" value="Alkyl_sulf_dimr"/>
    <property type="match status" value="1"/>
</dbReference>